<sequence>MKAVTVRDLRNHGGEILDRVARGERLTVTRDGAAVAELSPLPAPATSLSVLMDRRARLPEIDPTALLADIDELVDQSW</sequence>
<dbReference type="NCBIfam" id="TIGR01552">
    <property type="entry name" value="phd_fam"/>
    <property type="match status" value="1"/>
</dbReference>
<dbReference type="Gene3D" id="3.40.1620.10">
    <property type="entry name" value="YefM-like domain"/>
    <property type="match status" value="1"/>
</dbReference>
<dbReference type="SUPFAM" id="SSF143120">
    <property type="entry name" value="YefM-like"/>
    <property type="match status" value="1"/>
</dbReference>
<accession>A0AAU7G7U5</accession>
<evidence type="ECO:0000313" key="3">
    <source>
        <dbReference type="EMBL" id="XBM47485.1"/>
    </source>
</evidence>
<evidence type="ECO:0000256" key="2">
    <source>
        <dbReference type="RuleBase" id="RU362080"/>
    </source>
</evidence>
<dbReference type="InterPro" id="IPR006442">
    <property type="entry name" value="Antitoxin_Phd/YefM"/>
</dbReference>
<protein>
    <recommendedName>
        <fullName evidence="2">Antitoxin</fullName>
    </recommendedName>
</protein>
<gene>
    <name evidence="3" type="ORF">AAME72_15560</name>
</gene>
<proteinExistence type="inferred from homology"/>
<reference evidence="3" key="1">
    <citation type="submission" date="2024-05" db="EMBL/GenBank/DDBJ databases">
        <title>The Natural Products Discovery Center: Release of the First 8490 Sequenced Strains for Exploring Actinobacteria Biosynthetic Diversity.</title>
        <authorList>
            <person name="Kalkreuter E."/>
            <person name="Kautsar S.A."/>
            <person name="Yang D."/>
            <person name="Bader C.D."/>
            <person name="Teijaro C.N."/>
            <person name="Fluegel L."/>
            <person name="Davis C.M."/>
            <person name="Simpson J.R."/>
            <person name="Lauterbach L."/>
            <person name="Steele A.D."/>
            <person name="Gui C."/>
            <person name="Meng S."/>
            <person name="Li G."/>
            <person name="Viehrig K."/>
            <person name="Ye F."/>
            <person name="Su P."/>
            <person name="Kiefer A.F."/>
            <person name="Nichols A."/>
            <person name="Cepeda A.J."/>
            <person name="Yan W."/>
            <person name="Fan B."/>
            <person name="Jiang Y."/>
            <person name="Adhikari A."/>
            <person name="Zheng C.-J."/>
            <person name="Schuster L."/>
            <person name="Cowan T.M."/>
            <person name="Smanski M.J."/>
            <person name="Chevrette M.G."/>
            <person name="de Carvalho L.P.S."/>
            <person name="Shen B."/>
        </authorList>
    </citation>
    <scope>NUCLEOTIDE SEQUENCE</scope>
    <source>
        <strain evidence="3">NPDC080035</strain>
    </source>
</reference>
<comment type="similarity">
    <text evidence="1 2">Belongs to the phD/YefM antitoxin family.</text>
</comment>
<dbReference type="Pfam" id="PF02604">
    <property type="entry name" value="PhdYeFM_antitox"/>
    <property type="match status" value="1"/>
</dbReference>
<comment type="function">
    <text evidence="2">Antitoxin component of a type II toxin-antitoxin (TA) system.</text>
</comment>
<dbReference type="InterPro" id="IPR036165">
    <property type="entry name" value="YefM-like_sf"/>
</dbReference>
<dbReference type="EMBL" id="CP157390">
    <property type="protein sequence ID" value="XBM47485.1"/>
    <property type="molecule type" value="Genomic_DNA"/>
</dbReference>
<dbReference type="RefSeq" id="WP_348787458.1">
    <property type="nucleotide sequence ID" value="NZ_CP157390.1"/>
</dbReference>
<evidence type="ECO:0000256" key="1">
    <source>
        <dbReference type="ARBA" id="ARBA00009981"/>
    </source>
</evidence>
<organism evidence="3">
    <name type="scientific">Leifsonia sp. NPDC080035</name>
    <dbReference type="NCBI Taxonomy" id="3143936"/>
    <lineage>
        <taxon>Bacteria</taxon>
        <taxon>Bacillati</taxon>
        <taxon>Actinomycetota</taxon>
        <taxon>Actinomycetes</taxon>
        <taxon>Micrococcales</taxon>
        <taxon>Microbacteriaceae</taxon>
        <taxon>Leifsonia</taxon>
    </lineage>
</organism>
<name>A0AAU7G7U5_9MICO</name>
<dbReference type="AlphaFoldDB" id="A0AAU7G7U5"/>